<sequence>MVVICLGFMVGCSDASKYENEDVVAIVRGEEITIGDIRFMAEIDDEKIPDAVEARVKVTLVVQEAKEMGIDVSDEVNESVEFFGQYPSEDIDTDQTNETREFAEAQAERFDMEPEEYHKEYVKMSAEISAYQNAFFEEHLEPFSQPETEEELEEMDEKIDEIVEELFQKYEDEIEIMI</sequence>
<organism evidence="1 2">
    <name type="scientific">Piscibacillus halophilus</name>
    <dbReference type="NCBI Taxonomy" id="571933"/>
    <lineage>
        <taxon>Bacteria</taxon>
        <taxon>Bacillati</taxon>
        <taxon>Bacillota</taxon>
        <taxon>Bacilli</taxon>
        <taxon>Bacillales</taxon>
        <taxon>Bacillaceae</taxon>
        <taxon>Piscibacillus</taxon>
    </lineage>
</organism>
<dbReference type="InterPro" id="IPR027304">
    <property type="entry name" value="Trigger_fact/SurA_dom_sf"/>
</dbReference>
<proteinExistence type="predicted"/>
<dbReference type="Proteomes" id="UP000199427">
    <property type="component" value="Unassembled WGS sequence"/>
</dbReference>
<dbReference type="EMBL" id="FOES01000013">
    <property type="protein sequence ID" value="SEQ42892.1"/>
    <property type="molecule type" value="Genomic_DNA"/>
</dbReference>
<reference evidence="1 2" key="1">
    <citation type="submission" date="2016-10" db="EMBL/GenBank/DDBJ databases">
        <authorList>
            <person name="de Groot N.N."/>
        </authorList>
    </citation>
    <scope>NUCLEOTIDE SEQUENCE [LARGE SCALE GENOMIC DNA]</scope>
    <source>
        <strain evidence="1 2">DSM 21633</strain>
    </source>
</reference>
<accession>A0A1H9FYA5</accession>
<keyword evidence="2" id="KW-1185">Reference proteome</keyword>
<dbReference type="STRING" id="571933.SAMN05216362_11359"/>
<dbReference type="SUPFAM" id="SSF109998">
    <property type="entry name" value="Triger factor/SurA peptide-binding domain-like"/>
    <property type="match status" value="1"/>
</dbReference>
<dbReference type="AlphaFoldDB" id="A0A1H9FYA5"/>
<evidence type="ECO:0000313" key="1">
    <source>
        <dbReference type="EMBL" id="SEQ42892.1"/>
    </source>
</evidence>
<gene>
    <name evidence="1" type="ORF">SAMN05216362_11359</name>
</gene>
<evidence type="ECO:0000313" key="2">
    <source>
        <dbReference type="Proteomes" id="UP000199427"/>
    </source>
</evidence>
<protein>
    <recommendedName>
        <fullName evidence="3">SurA N-terminal domain-containing protein</fullName>
    </recommendedName>
</protein>
<name>A0A1H9FYA5_9BACI</name>
<evidence type="ECO:0008006" key="3">
    <source>
        <dbReference type="Google" id="ProtNLM"/>
    </source>
</evidence>